<reference evidence="15 16" key="1">
    <citation type="submission" date="2016-11" db="EMBL/GenBank/DDBJ databases">
        <authorList>
            <person name="Jaros S."/>
            <person name="Januszkiewicz K."/>
            <person name="Wedrychowicz H."/>
        </authorList>
    </citation>
    <scope>NUCLEOTIDE SEQUENCE [LARGE SCALE GENOMIC DNA]</scope>
    <source>
        <strain evidence="15 16">DSM 19436</strain>
    </source>
</reference>
<dbReference type="InterPro" id="IPR027417">
    <property type="entry name" value="P-loop_NTPase"/>
</dbReference>
<dbReference type="SUPFAM" id="SSF52540">
    <property type="entry name" value="P-loop containing nucleoside triphosphate hydrolases"/>
    <property type="match status" value="1"/>
</dbReference>
<evidence type="ECO:0000256" key="1">
    <source>
        <dbReference type="ARBA" id="ARBA00004417"/>
    </source>
</evidence>
<dbReference type="EMBL" id="FQUP01000002">
    <property type="protein sequence ID" value="SHF75055.1"/>
    <property type="molecule type" value="Genomic_DNA"/>
</dbReference>
<dbReference type="Proteomes" id="UP000184485">
    <property type="component" value="Unassembled WGS sequence"/>
</dbReference>
<evidence type="ECO:0000256" key="3">
    <source>
        <dbReference type="ARBA" id="ARBA00022448"/>
    </source>
</evidence>
<dbReference type="Pfam" id="PF00005">
    <property type="entry name" value="ABC_tran"/>
    <property type="match status" value="1"/>
</dbReference>
<comment type="catalytic activity">
    <reaction evidence="13">
        <text>Ni(2+)(out) + ATP + H2O = Ni(2+)(in) + ADP + phosphate + H(+)</text>
        <dbReference type="Rhea" id="RHEA:15557"/>
        <dbReference type="ChEBI" id="CHEBI:15377"/>
        <dbReference type="ChEBI" id="CHEBI:15378"/>
        <dbReference type="ChEBI" id="CHEBI:30616"/>
        <dbReference type="ChEBI" id="CHEBI:43474"/>
        <dbReference type="ChEBI" id="CHEBI:49786"/>
        <dbReference type="ChEBI" id="CHEBI:456216"/>
        <dbReference type="EC" id="7.2.2.11"/>
    </reaction>
    <physiologicalReaction direction="left-to-right" evidence="13">
        <dbReference type="Rhea" id="RHEA:15558"/>
    </physiologicalReaction>
</comment>
<dbReference type="GO" id="GO:0005886">
    <property type="term" value="C:plasma membrane"/>
    <property type="evidence" value="ECO:0007669"/>
    <property type="project" value="UniProtKB-SubCell"/>
</dbReference>
<evidence type="ECO:0000256" key="13">
    <source>
        <dbReference type="ARBA" id="ARBA00048610"/>
    </source>
</evidence>
<dbReference type="Pfam" id="PF08352">
    <property type="entry name" value="oligo_HPY"/>
    <property type="match status" value="1"/>
</dbReference>
<dbReference type="Gene3D" id="3.40.50.300">
    <property type="entry name" value="P-loop containing nucleotide triphosphate hydrolases"/>
    <property type="match status" value="1"/>
</dbReference>
<dbReference type="AlphaFoldDB" id="A0A1M5E7B7"/>
<organism evidence="15 16">
    <name type="scientific">Kaistia soli DSM 19436</name>
    <dbReference type="NCBI Taxonomy" id="1122133"/>
    <lineage>
        <taxon>Bacteria</taxon>
        <taxon>Pseudomonadati</taxon>
        <taxon>Pseudomonadota</taxon>
        <taxon>Alphaproteobacteria</taxon>
        <taxon>Hyphomicrobiales</taxon>
        <taxon>Kaistiaceae</taxon>
        <taxon>Kaistia</taxon>
    </lineage>
</organism>
<keyword evidence="8" id="KW-0406">Ion transport</keyword>
<evidence type="ECO:0000256" key="5">
    <source>
        <dbReference type="ARBA" id="ARBA00022741"/>
    </source>
</evidence>
<dbReference type="STRING" id="1122133.SAMN02745157_2913"/>
<evidence type="ECO:0000256" key="8">
    <source>
        <dbReference type="ARBA" id="ARBA00023065"/>
    </source>
</evidence>
<evidence type="ECO:0000256" key="6">
    <source>
        <dbReference type="ARBA" id="ARBA00022840"/>
    </source>
</evidence>
<dbReference type="RefSeq" id="WP_073053873.1">
    <property type="nucleotide sequence ID" value="NZ_FQUP01000002.1"/>
</dbReference>
<dbReference type="EC" id="7.2.2.11" evidence="11"/>
<name>A0A1M5E7B7_9HYPH</name>
<keyword evidence="6 15" id="KW-0067">ATP-binding</keyword>
<keyword evidence="5" id="KW-0547">Nucleotide-binding</keyword>
<dbReference type="PROSITE" id="PS00211">
    <property type="entry name" value="ABC_TRANSPORTER_1"/>
    <property type="match status" value="1"/>
</dbReference>
<dbReference type="GO" id="GO:0015833">
    <property type="term" value="P:peptide transport"/>
    <property type="evidence" value="ECO:0007669"/>
    <property type="project" value="InterPro"/>
</dbReference>
<dbReference type="SMART" id="SM00382">
    <property type="entry name" value="AAA"/>
    <property type="match status" value="1"/>
</dbReference>
<evidence type="ECO:0000256" key="7">
    <source>
        <dbReference type="ARBA" id="ARBA00022967"/>
    </source>
</evidence>
<comment type="subunit">
    <text evidence="10">The complex is composed of two ATP-binding proteins (NikD and NikE), two transmembrane proteins (NikB and NikC) and a solute-binding protein (NikA).</text>
</comment>
<evidence type="ECO:0000256" key="10">
    <source>
        <dbReference type="ARBA" id="ARBA00038669"/>
    </source>
</evidence>
<evidence type="ECO:0000256" key="12">
    <source>
        <dbReference type="ARBA" id="ARBA00044143"/>
    </source>
</evidence>
<evidence type="ECO:0000256" key="9">
    <source>
        <dbReference type="ARBA" id="ARBA00023136"/>
    </source>
</evidence>
<comment type="similarity">
    <text evidence="2">Belongs to the ABC transporter superfamily.</text>
</comment>
<accession>A0A1M5E7B7</accession>
<proteinExistence type="inferred from homology"/>
<keyword evidence="4" id="KW-1003">Cell membrane</keyword>
<dbReference type="InterPro" id="IPR013563">
    <property type="entry name" value="Oligopep_ABC_C"/>
</dbReference>
<keyword evidence="7" id="KW-1278">Translocase</keyword>
<dbReference type="GO" id="GO:0016887">
    <property type="term" value="F:ATP hydrolysis activity"/>
    <property type="evidence" value="ECO:0007669"/>
    <property type="project" value="InterPro"/>
</dbReference>
<keyword evidence="16" id="KW-1185">Reference proteome</keyword>
<dbReference type="InterPro" id="IPR050388">
    <property type="entry name" value="ABC_Ni/Peptide_Import"/>
</dbReference>
<evidence type="ECO:0000259" key="14">
    <source>
        <dbReference type="PROSITE" id="PS50893"/>
    </source>
</evidence>
<sequence length="332" mass="35528">MASLAPPTTDRPLLEIRDVSVALRTGNRTMVAGVSLAVRPREVFGIVGESGSGKTLLTRTLLGLQDDAYVAGGSVRFNGQDLPVNGYANKARKLLGHSIGFVPQDPFSSLNPSMRIGKQITEAIYLAKGWPMGAERTREAAIGLMAEVGIPEPALAFNQFPDQFSGGMRQRMVFAIALAQDPKLLVADEPTTALDAITQRRVIELILDRSRKHDLAVILISHNLELLRQSVGRIAVLYGGQLLNIVPSGDIGQSTIHPYTEALFDCIPTREKTLADIRSIPGEPVGAGFGLKGCAFASRCPYVVTACRTTDLPQNAGTASIFSACILGRGVH</sequence>
<gene>
    <name evidence="15" type="ORF">SAMN02745157_2913</name>
</gene>
<dbReference type="OrthoDB" id="9802264at2"/>
<comment type="subcellular location">
    <subcellularLocation>
        <location evidence="1">Cell inner membrane</location>
        <topology evidence="1">Peripheral membrane protein</topology>
    </subcellularLocation>
</comment>
<dbReference type="PANTHER" id="PTHR43297:SF13">
    <property type="entry name" value="NICKEL ABC TRANSPORTER, ATP-BINDING PROTEIN"/>
    <property type="match status" value="1"/>
</dbReference>
<dbReference type="InterPro" id="IPR003593">
    <property type="entry name" value="AAA+_ATPase"/>
</dbReference>
<keyword evidence="9" id="KW-0472">Membrane</keyword>
<dbReference type="GO" id="GO:0005524">
    <property type="term" value="F:ATP binding"/>
    <property type="evidence" value="ECO:0007669"/>
    <property type="project" value="UniProtKB-KW"/>
</dbReference>
<dbReference type="PROSITE" id="PS50893">
    <property type="entry name" value="ABC_TRANSPORTER_2"/>
    <property type="match status" value="1"/>
</dbReference>
<feature type="domain" description="ABC transporter" evidence="14">
    <location>
        <begin position="14"/>
        <end position="264"/>
    </location>
</feature>
<evidence type="ECO:0000256" key="11">
    <source>
        <dbReference type="ARBA" id="ARBA00039098"/>
    </source>
</evidence>
<evidence type="ECO:0000256" key="2">
    <source>
        <dbReference type="ARBA" id="ARBA00005417"/>
    </source>
</evidence>
<dbReference type="NCBIfam" id="TIGR01727">
    <property type="entry name" value="oligo_HPY"/>
    <property type="match status" value="1"/>
</dbReference>
<evidence type="ECO:0000256" key="4">
    <source>
        <dbReference type="ARBA" id="ARBA00022475"/>
    </source>
</evidence>
<dbReference type="InterPro" id="IPR017871">
    <property type="entry name" value="ABC_transporter-like_CS"/>
</dbReference>
<keyword evidence="3" id="KW-0813">Transport</keyword>
<dbReference type="PANTHER" id="PTHR43297">
    <property type="entry name" value="OLIGOPEPTIDE TRANSPORT ATP-BINDING PROTEIN APPD"/>
    <property type="match status" value="1"/>
</dbReference>
<evidence type="ECO:0000313" key="15">
    <source>
        <dbReference type="EMBL" id="SHF75055.1"/>
    </source>
</evidence>
<evidence type="ECO:0000313" key="16">
    <source>
        <dbReference type="Proteomes" id="UP000184485"/>
    </source>
</evidence>
<dbReference type="InterPro" id="IPR003439">
    <property type="entry name" value="ABC_transporter-like_ATP-bd"/>
</dbReference>
<dbReference type="GO" id="GO:0015413">
    <property type="term" value="F:ABC-type nickel transporter activity"/>
    <property type="evidence" value="ECO:0007669"/>
    <property type="project" value="UniProtKB-EC"/>
</dbReference>
<protein>
    <recommendedName>
        <fullName evidence="12">Nickel import system ATP-binding protein NikD</fullName>
        <ecNumber evidence="11">7.2.2.11</ecNumber>
    </recommendedName>
</protein>
<dbReference type="CDD" id="cd03257">
    <property type="entry name" value="ABC_NikE_OppD_transporters"/>
    <property type="match status" value="1"/>
</dbReference>